<feature type="chain" id="PRO_5004847868" evidence="2">
    <location>
        <begin position="34"/>
        <end position="90"/>
    </location>
</feature>
<comment type="caution">
    <text evidence="3">The sequence shown here is derived from an EMBL/GenBank/DDBJ whole genome shotgun (WGS) entry which is preliminary data.</text>
</comment>
<dbReference type="Proteomes" id="UP000019143">
    <property type="component" value="Unassembled WGS sequence"/>
</dbReference>
<feature type="signal peptide" evidence="2">
    <location>
        <begin position="1"/>
        <end position="33"/>
    </location>
</feature>
<evidence type="ECO:0000256" key="2">
    <source>
        <dbReference type="SAM" id="SignalP"/>
    </source>
</evidence>
<proteinExistence type="predicted"/>
<accession>W4S6B3</accession>
<organism evidence="3 4">
    <name type="scientific">Xanthomonas arboricola pv. pruni str. MAFF 311562</name>
    <dbReference type="NCBI Taxonomy" id="1414836"/>
    <lineage>
        <taxon>Bacteria</taxon>
        <taxon>Pseudomonadati</taxon>
        <taxon>Pseudomonadota</taxon>
        <taxon>Gammaproteobacteria</taxon>
        <taxon>Lysobacterales</taxon>
        <taxon>Lysobacteraceae</taxon>
        <taxon>Xanthomonas</taxon>
    </lineage>
</organism>
<evidence type="ECO:0000313" key="3">
    <source>
        <dbReference type="EMBL" id="GAE51897.1"/>
    </source>
</evidence>
<name>W4S6B3_9XANT</name>
<feature type="compositionally biased region" description="Basic and acidic residues" evidence="1">
    <location>
        <begin position="48"/>
        <end position="66"/>
    </location>
</feature>
<gene>
    <name evidence="3" type="ORF">XPU_3429</name>
</gene>
<feature type="compositionally biased region" description="Acidic residues" evidence="1">
    <location>
        <begin position="81"/>
        <end position="90"/>
    </location>
</feature>
<dbReference type="EMBL" id="BAVB01000324">
    <property type="protein sequence ID" value="GAE51897.1"/>
    <property type="molecule type" value="Genomic_DNA"/>
</dbReference>
<reference evidence="3 4" key="1">
    <citation type="submission" date="2014-01" db="EMBL/GenBank/DDBJ databases">
        <title>Genome sequence and analysis of Xanthomonas arboricola pv. pruni.</title>
        <authorList>
            <person name="Fujikawa T."/>
            <person name="Nakazono-Nagaoka E."/>
        </authorList>
    </citation>
    <scope>NUCLEOTIDE SEQUENCE [LARGE SCALE GENOMIC DNA]</scope>
    <source>
        <strain evidence="4">MAFF 311562</strain>
    </source>
</reference>
<dbReference type="AlphaFoldDB" id="W4S6B3"/>
<protein>
    <submittedName>
        <fullName evidence="3">Uncharacterized protein</fullName>
    </submittedName>
</protein>
<feature type="region of interest" description="Disordered" evidence="1">
    <location>
        <begin position="31"/>
        <end position="90"/>
    </location>
</feature>
<evidence type="ECO:0000256" key="1">
    <source>
        <dbReference type="SAM" id="MobiDB-lite"/>
    </source>
</evidence>
<sequence>MSPNPEDTMKFKHILMLTLGAAAVAALPAMAQAAPQQTGQVAGASAQKADDAKAKTEAERKAERRAAAAAHKPKADAATREEEEEEKPAR</sequence>
<keyword evidence="2" id="KW-0732">Signal</keyword>
<feature type="compositionally biased region" description="Low complexity" evidence="1">
    <location>
        <begin position="31"/>
        <end position="47"/>
    </location>
</feature>
<evidence type="ECO:0000313" key="4">
    <source>
        <dbReference type="Proteomes" id="UP000019143"/>
    </source>
</evidence>